<proteinExistence type="predicted"/>
<dbReference type="InParanoid" id="A0A6P7GS98"/>
<gene>
    <name evidence="2" type="primary">LOC114342335</name>
</gene>
<dbReference type="Gene3D" id="3.60.10.10">
    <property type="entry name" value="Endonuclease/exonuclease/phosphatase"/>
    <property type="match status" value="1"/>
</dbReference>
<name>A0A6P7GS98_DIAVI</name>
<dbReference type="Pfam" id="PF03372">
    <property type="entry name" value="Exo_endo_phos"/>
    <property type="match status" value="1"/>
</dbReference>
<accession>A0A6P7GS98</accession>
<evidence type="ECO:0000259" key="1">
    <source>
        <dbReference type="Pfam" id="PF03372"/>
    </source>
</evidence>
<dbReference type="SUPFAM" id="SSF56219">
    <property type="entry name" value="DNase I-like"/>
    <property type="match status" value="1"/>
</dbReference>
<reference evidence="2" key="1">
    <citation type="submission" date="2025-08" db="UniProtKB">
        <authorList>
            <consortium name="RefSeq"/>
        </authorList>
    </citation>
    <scope>IDENTIFICATION</scope>
    <source>
        <tissue evidence="2">Whole insect</tissue>
    </source>
</reference>
<protein>
    <submittedName>
        <fullName evidence="2">Uncharacterized protein LOC114342335</fullName>
    </submittedName>
</protein>
<organism evidence="2">
    <name type="scientific">Diabrotica virgifera virgifera</name>
    <name type="common">western corn rootworm</name>
    <dbReference type="NCBI Taxonomy" id="50390"/>
    <lineage>
        <taxon>Eukaryota</taxon>
        <taxon>Metazoa</taxon>
        <taxon>Ecdysozoa</taxon>
        <taxon>Arthropoda</taxon>
        <taxon>Hexapoda</taxon>
        <taxon>Insecta</taxon>
        <taxon>Pterygota</taxon>
        <taxon>Neoptera</taxon>
        <taxon>Endopterygota</taxon>
        <taxon>Coleoptera</taxon>
        <taxon>Polyphaga</taxon>
        <taxon>Cucujiformia</taxon>
        <taxon>Chrysomeloidea</taxon>
        <taxon>Chrysomelidae</taxon>
        <taxon>Galerucinae</taxon>
        <taxon>Diabroticina</taxon>
        <taxon>Diabroticites</taxon>
        <taxon>Diabrotica</taxon>
    </lineage>
</organism>
<dbReference type="RefSeq" id="XP_028148937.1">
    <property type="nucleotide sequence ID" value="XM_028293136.1"/>
</dbReference>
<feature type="domain" description="Endonuclease/exonuclease/phosphatase" evidence="1">
    <location>
        <begin position="7"/>
        <end position="98"/>
    </location>
</feature>
<evidence type="ECO:0000313" key="2">
    <source>
        <dbReference type="RefSeq" id="XP_028148937.1"/>
    </source>
</evidence>
<sequence>MEFNKLIQWNINGYFNNLPMLQIILSEQNPDFVCLQETNFKPNQNIILRNYVCHNQIRLNQNIASGGVSILINNSYDSIRIPLNTNLEAIAVTVIGKTNINICNIYLPPGAVISRNELEDLFKQIPTL</sequence>
<dbReference type="InterPro" id="IPR005135">
    <property type="entry name" value="Endo/exonuclease/phosphatase"/>
</dbReference>
<dbReference type="InterPro" id="IPR036691">
    <property type="entry name" value="Endo/exonu/phosph_ase_sf"/>
</dbReference>
<dbReference type="GO" id="GO:0003824">
    <property type="term" value="F:catalytic activity"/>
    <property type="evidence" value="ECO:0007669"/>
    <property type="project" value="InterPro"/>
</dbReference>
<dbReference type="AlphaFoldDB" id="A0A6P7GS98"/>